<protein>
    <submittedName>
        <fullName evidence="4">Uncharacterized protein LOC114329040</fullName>
    </submittedName>
</protein>
<proteinExistence type="predicted"/>
<dbReference type="Proteomes" id="UP001652700">
    <property type="component" value="Unplaced"/>
</dbReference>
<dbReference type="GeneID" id="114329040"/>
<accession>A0A6P7FLJ4</accession>
<feature type="signal peptide" evidence="1">
    <location>
        <begin position="1"/>
        <end position="18"/>
    </location>
</feature>
<keyword evidence="1" id="KW-0732">Signal</keyword>
<feature type="chain" id="PRO_5028206702" evidence="1">
    <location>
        <begin position="19"/>
        <end position="114"/>
    </location>
</feature>
<dbReference type="InParanoid" id="A0A6P7FLJ4"/>
<dbReference type="AlphaFoldDB" id="A0A6P7FLJ4"/>
<organism evidence="4">
    <name type="scientific">Diabrotica virgifera virgifera</name>
    <name type="common">western corn rootworm</name>
    <dbReference type="NCBI Taxonomy" id="50390"/>
    <lineage>
        <taxon>Eukaryota</taxon>
        <taxon>Metazoa</taxon>
        <taxon>Ecdysozoa</taxon>
        <taxon>Arthropoda</taxon>
        <taxon>Hexapoda</taxon>
        <taxon>Insecta</taxon>
        <taxon>Pterygota</taxon>
        <taxon>Neoptera</taxon>
        <taxon>Endopterygota</taxon>
        <taxon>Coleoptera</taxon>
        <taxon>Polyphaga</taxon>
        <taxon>Cucujiformia</taxon>
        <taxon>Chrysomeloidea</taxon>
        <taxon>Chrysomelidae</taxon>
        <taxon>Galerucinae</taxon>
        <taxon>Diabroticina</taxon>
        <taxon>Diabroticites</taxon>
        <taxon>Diabrotica</taxon>
    </lineage>
</organism>
<reference evidence="4" key="1">
    <citation type="submission" date="2025-04" db="UniProtKB">
        <authorList>
            <consortium name="RefSeq"/>
        </authorList>
    </citation>
    <scope>IDENTIFICATION</scope>
    <source>
        <tissue evidence="4">Whole insect</tissue>
    </source>
</reference>
<gene>
    <name evidence="4" type="primary">LOC114329040</name>
</gene>
<dbReference type="Gene3D" id="1.10.225.10">
    <property type="entry name" value="Saposin-like"/>
    <property type="match status" value="1"/>
</dbReference>
<keyword evidence="3" id="KW-1185">Reference proteome</keyword>
<dbReference type="RefSeq" id="XP_028133853.1">
    <property type="nucleotide sequence ID" value="XM_028278052.1"/>
</dbReference>
<evidence type="ECO:0000313" key="3">
    <source>
        <dbReference type="Proteomes" id="UP001652700"/>
    </source>
</evidence>
<name>A0A6P7FLJ4_DIAVI</name>
<evidence type="ECO:0000256" key="1">
    <source>
        <dbReference type="SAM" id="SignalP"/>
    </source>
</evidence>
<dbReference type="KEGG" id="dvv:114329040"/>
<reference evidence="2" key="2">
    <citation type="submission" date="2025-05" db="UniProtKB">
        <authorList>
            <consortium name="EnsemblMetazoa"/>
        </authorList>
    </citation>
    <scope>IDENTIFICATION</scope>
</reference>
<evidence type="ECO:0000313" key="2">
    <source>
        <dbReference type="EnsemblMetazoa" id="XP_028133853.1"/>
    </source>
</evidence>
<evidence type="ECO:0000313" key="4">
    <source>
        <dbReference type="RefSeq" id="XP_028133853.1"/>
    </source>
</evidence>
<dbReference type="SUPFAM" id="SSF47862">
    <property type="entry name" value="Saposin"/>
    <property type="match status" value="1"/>
</dbReference>
<dbReference type="InterPro" id="IPR011001">
    <property type="entry name" value="Saposin-like"/>
</dbReference>
<sequence>MKTVSVITFFVCIGLALSATLFNSENIPTPDRDEPSCEVCLLVVNFVKGYKNRGFSKNDIKQEKDHVCNLFLPDLKEICLQSYEDDVDFVYAEDDDKTVAEMCLDMKQCTSKKN</sequence>
<dbReference type="EnsemblMetazoa" id="XM_028278052.2">
    <property type="protein sequence ID" value="XP_028133853.1"/>
    <property type="gene ID" value="LOC114329040"/>
</dbReference>